<dbReference type="OMA" id="GAFRMWD"/>
<dbReference type="GO" id="GO:0005509">
    <property type="term" value="F:calcium ion binding"/>
    <property type="evidence" value="ECO:0007669"/>
    <property type="project" value="InterPro"/>
</dbReference>
<dbReference type="InterPro" id="IPR011992">
    <property type="entry name" value="EF-hand-dom_pair"/>
</dbReference>
<dbReference type="PANTHER" id="PTHR23049">
    <property type="entry name" value="MYOSIN REGULATORY LIGHT CHAIN 2"/>
    <property type="match status" value="1"/>
</dbReference>
<reference evidence="4" key="2">
    <citation type="submission" date="2002-03" db="EMBL/GenBank/DDBJ databases">
        <authorList>
            <consortium name="The Anopheles Genome Sequencing Consortium"/>
        </authorList>
    </citation>
    <scope>NUCLEOTIDE SEQUENCE</scope>
    <source>
        <strain evidence="4">PEST</strain>
    </source>
</reference>
<dbReference type="PaxDb" id="7165-AGAP004162-PA"/>
<gene>
    <name evidence="4" type="ORF">AgaP_AGAP004162</name>
</gene>
<dbReference type="CDD" id="cd00051">
    <property type="entry name" value="EFh"/>
    <property type="match status" value="1"/>
</dbReference>
<protein>
    <submittedName>
        <fullName evidence="4">AGAP004162-PA</fullName>
    </submittedName>
</protein>
<evidence type="ECO:0000313" key="4">
    <source>
        <dbReference type="EMBL" id="EDO64176.2"/>
    </source>
</evidence>
<evidence type="ECO:0000259" key="3">
    <source>
        <dbReference type="PROSITE" id="PS50222"/>
    </source>
</evidence>
<keyword evidence="2" id="KW-0106">Calcium</keyword>
<dbReference type="InterPro" id="IPR050403">
    <property type="entry name" value="Myosin_RLC"/>
</dbReference>
<reference evidence="4" key="1">
    <citation type="journal article" date="2002" name="Science">
        <title>The genome sequence of the malaria mosquito Anopheles gambiae.</title>
        <authorList>
            <person name="Holt R.A."/>
            <person name="Subramanian G.M."/>
            <person name="Halpern A."/>
            <person name="Sutton G.G."/>
            <person name="Charlab R."/>
            <person name="Nusskern D.R."/>
            <person name="Wincker P."/>
            <person name="Clark A.G."/>
            <person name="Ribeiro J.M."/>
            <person name="Wides R."/>
            <person name="Salzberg S.L."/>
            <person name="Loftus B."/>
            <person name="Yandell M."/>
            <person name="Majoros W.H."/>
            <person name="Rusch D.B."/>
            <person name="Lai Z."/>
            <person name="Kraft C.L."/>
            <person name="Abril J.F."/>
            <person name="Anthouard V."/>
            <person name="Arensburger P."/>
            <person name="Atkinson P.W."/>
            <person name="Baden H."/>
            <person name="de Berardinis V."/>
            <person name="Baldwin D."/>
            <person name="Benes V."/>
            <person name="Biedler J."/>
            <person name="Blass C."/>
            <person name="Bolanos R."/>
            <person name="Boscus D."/>
            <person name="Barnstead M."/>
            <person name="Cai S."/>
            <person name="Center A."/>
            <person name="Chaturverdi K."/>
            <person name="Christophides G.K."/>
            <person name="Chrystal M.A."/>
            <person name="Clamp M."/>
            <person name="Cravchik A."/>
            <person name="Curwen V."/>
            <person name="Dana A."/>
            <person name="Delcher A."/>
            <person name="Dew I."/>
            <person name="Evans C.A."/>
            <person name="Flanigan M."/>
            <person name="Grundschober-Freimoser A."/>
            <person name="Friedli L."/>
            <person name="Gu Z."/>
            <person name="Guan P."/>
            <person name="Guigo R."/>
            <person name="Hillenmeyer M.E."/>
            <person name="Hladun S.L."/>
            <person name="Hogan J.R."/>
            <person name="Hong Y.S."/>
            <person name="Hoover J."/>
            <person name="Jaillon O."/>
            <person name="Ke Z."/>
            <person name="Kodira C."/>
            <person name="Kokoza E."/>
            <person name="Koutsos A."/>
            <person name="Letunic I."/>
            <person name="Levitsky A."/>
            <person name="Liang Y."/>
            <person name="Lin J.J."/>
            <person name="Lobo N.F."/>
            <person name="Lopez J.R."/>
            <person name="Malek J.A."/>
            <person name="McIntosh T.C."/>
            <person name="Meister S."/>
            <person name="Miller J."/>
            <person name="Mobarry C."/>
            <person name="Mongin E."/>
            <person name="Murphy S.D."/>
            <person name="O'Brochta D.A."/>
            <person name="Pfannkoch C."/>
            <person name="Qi R."/>
            <person name="Regier M.A."/>
            <person name="Remington K."/>
            <person name="Shao H."/>
            <person name="Sharakhova M.V."/>
            <person name="Sitter C.D."/>
            <person name="Shetty J."/>
            <person name="Smith T.J."/>
            <person name="Strong R."/>
            <person name="Sun J."/>
            <person name="Thomasova D."/>
            <person name="Ton L.Q."/>
            <person name="Topalis P."/>
            <person name="Tu Z."/>
            <person name="Unger M.F."/>
            <person name="Walenz B."/>
            <person name="Wang A."/>
            <person name="Wang J."/>
            <person name="Wang M."/>
            <person name="Wang X."/>
            <person name="Woodford K.J."/>
            <person name="Wortman J.R."/>
            <person name="Wu M."/>
            <person name="Yao A."/>
            <person name="Zdobnov E.M."/>
            <person name="Zhang H."/>
            <person name="Zhao Q."/>
            <person name="Zhao S."/>
            <person name="Zhu S.C."/>
            <person name="Zhimulev I."/>
            <person name="Coluzzi M."/>
            <person name="della Torre A."/>
            <person name="Roth C.W."/>
            <person name="Louis C."/>
            <person name="Kalush F."/>
            <person name="Mural R.J."/>
            <person name="Myers E.W."/>
            <person name="Adams M.D."/>
            <person name="Smith H.O."/>
            <person name="Broder S."/>
            <person name="Gardner M.J."/>
            <person name="Fraser C.M."/>
            <person name="Birney E."/>
            <person name="Bork P."/>
            <person name="Brey P.T."/>
            <person name="Venter J.C."/>
            <person name="Weissenbach J."/>
            <person name="Kafatos F.C."/>
            <person name="Collins F.H."/>
            <person name="Hoffman S.L."/>
        </authorList>
    </citation>
    <scope>NUCLEOTIDE SEQUENCE [LARGE SCALE GENOMIC DNA]</scope>
    <source>
        <strain evidence="4">PEST</strain>
    </source>
</reference>
<keyword evidence="1" id="KW-0677">Repeat</keyword>
<dbReference type="AlphaFoldDB" id="A7USY2"/>
<dbReference type="VEuPathDB" id="VectorBase:AGAMI1_013460"/>
<dbReference type="Gene3D" id="1.10.238.10">
    <property type="entry name" value="EF-hand"/>
    <property type="match status" value="2"/>
</dbReference>
<reference evidence="4" key="5">
    <citation type="submission" date="2011-05" db="EMBL/GenBank/DDBJ databases">
        <authorList>
            <consortium name="VectorBase"/>
        </authorList>
    </citation>
    <scope>NUCLEOTIDE SEQUENCE</scope>
    <source>
        <strain evidence="4">PEST</strain>
    </source>
</reference>
<dbReference type="PROSITE" id="PS00018">
    <property type="entry name" value="EF_HAND_1"/>
    <property type="match status" value="1"/>
</dbReference>
<evidence type="ECO:0000256" key="1">
    <source>
        <dbReference type="ARBA" id="ARBA00022737"/>
    </source>
</evidence>
<dbReference type="InterPro" id="IPR018247">
    <property type="entry name" value="EF_Hand_1_Ca_BS"/>
</dbReference>
<dbReference type="VEuPathDB" id="VectorBase:AGAP004162"/>
<dbReference type="GO" id="GO:0043226">
    <property type="term" value="C:organelle"/>
    <property type="evidence" value="ECO:0007669"/>
    <property type="project" value="UniProtKB-ARBA"/>
</dbReference>
<feature type="domain" description="EF-hand" evidence="3">
    <location>
        <begin position="14"/>
        <end position="45"/>
    </location>
</feature>
<sequence>MDFLKDLNQPKVYELKKAFCLFDLDGDGVISEQDLKNTFLTLGVDKSEYDIDKMFEGVILSVKHCTLSLQVVQPLNLDVFLLLMLQRANGLAPQDVMVGAFRMWDKANTGFIDKERFVHDITTYGDRFTLAEANEAVDDAVITRGPQLNDEGQLLEKLDYMDFAENISGFQKTDHK</sequence>
<proteinExistence type="predicted"/>
<dbReference type="SUPFAM" id="SSF47473">
    <property type="entry name" value="EF-hand"/>
    <property type="match status" value="1"/>
</dbReference>
<accession>A7USY2</accession>
<comment type="caution">
    <text evidence="4">The sequence shown here is derived from an EMBL/GenBank/DDBJ whole genome shotgun (WGS) entry which is preliminary data.</text>
</comment>
<name>A7USY2_ANOGA</name>
<dbReference type="InterPro" id="IPR002048">
    <property type="entry name" value="EF_hand_dom"/>
</dbReference>
<reference evidence="4" key="3">
    <citation type="journal article" date="2004" name="Trends Parasitol.">
        <title>The Anopheles gambiae genome: an update.</title>
        <authorList>
            <person name="Mongin E."/>
            <person name="Louis C."/>
            <person name="Holt R.A."/>
            <person name="Birney E."/>
            <person name="Collins F.H."/>
        </authorList>
    </citation>
    <scope>NUCLEOTIDE SEQUENCE</scope>
    <source>
        <strain evidence="4">PEST</strain>
    </source>
</reference>
<dbReference type="HOGENOM" id="CLU_103482_1_0_1"/>
<dbReference type="STRING" id="7165.A7USY2"/>
<reference evidence="4" key="4">
    <citation type="journal article" date="2007" name="Genome Biol.">
        <title>Update of the Anopheles gambiae PEST genome assembly.</title>
        <authorList>
            <person name="Sharakhova M.V."/>
            <person name="Hammond M.P."/>
            <person name="Lobo N.F."/>
            <person name="Krzywinski J."/>
            <person name="Unger M.F."/>
            <person name="Hillenmeyer M.E."/>
            <person name="Bruggner R.V."/>
            <person name="Birney E."/>
            <person name="Collins F.H."/>
        </authorList>
    </citation>
    <scope>NUCLEOTIDE SEQUENCE</scope>
    <source>
        <strain evidence="4">PEST</strain>
    </source>
</reference>
<dbReference type="PROSITE" id="PS50222">
    <property type="entry name" value="EF_HAND_2"/>
    <property type="match status" value="1"/>
</dbReference>
<organism evidence="4">
    <name type="scientific">Anopheles gambiae</name>
    <name type="common">African malaria mosquito</name>
    <dbReference type="NCBI Taxonomy" id="7165"/>
    <lineage>
        <taxon>Eukaryota</taxon>
        <taxon>Metazoa</taxon>
        <taxon>Ecdysozoa</taxon>
        <taxon>Arthropoda</taxon>
        <taxon>Hexapoda</taxon>
        <taxon>Insecta</taxon>
        <taxon>Pterygota</taxon>
        <taxon>Neoptera</taxon>
        <taxon>Endopterygota</taxon>
        <taxon>Diptera</taxon>
        <taxon>Nematocera</taxon>
        <taxon>Culicoidea</taxon>
        <taxon>Culicidae</taxon>
        <taxon>Anophelinae</taxon>
        <taxon>Anopheles</taxon>
    </lineage>
</organism>
<dbReference type="eggNOG" id="KOG0031">
    <property type="taxonomic scope" value="Eukaryota"/>
</dbReference>
<dbReference type="EMBL" id="AAAB01008880">
    <property type="protein sequence ID" value="EDO64176.2"/>
    <property type="molecule type" value="Genomic_DNA"/>
</dbReference>
<evidence type="ECO:0000256" key="2">
    <source>
        <dbReference type="ARBA" id="ARBA00022837"/>
    </source>
</evidence>
<dbReference type="PhylomeDB" id="A7USY2"/>
<dbReference type="Pfam" id="PF00036">
    <property type="entry name" value="EF-hand_1"/>
    <property type="match status" value="1"/>
</dbReference>
<dbReference type="FunFam" id="1.10.238.10:FF:000178">
    <property type="entry name" value="Calmodulin-2 A"/>
    <property type="match status" value="1"/>
</dbReference>
<dbReference type="SMART" id="SM00054">
    <property type="entry name" value="EFh"/>
    <property type="match status" value="2"/>
</dbReference>